<gene>
    <name evidence="3" type="ORF">L228DRAFT_244499</name>
</gene>
<feature type="compositionally biased region" description="Polar residues" evidence="1">
    <location>
        <begin position="164"/>
        <end position="173"/>
    </location>
</feature>
<dbReference type="RefSeq" id="XP_018191176.1">
    <property type="nucleotide sequence ID" value="XM_018331938.1"/>
</dbReference>
<accession>A0A165J1N9</accession>
<evidence type="ECO:0000313" key="4">
    <source>
        <dbReference type="Proteomes" id="UP000076632"/>
    </source>
</evidence>
<dbReference type="STRING" id="1328760.A0A165J1N9"/>
<keyword evidence="2" id="KW-0732">Signal</keyword>
<keyword evidence="4" id="KW-1185">Reference proteome</keyword>
<protein>
    <recommendedName>
        <fullName evidence="5">Extracellular membrane protein CFEM domain-containing protein</fullName>
    </recommendedName>
</protein>
<dbReference type="AlphaFoldDB" id="A0A165J1N9"/>
<feature type="region of interest" description="Disordered" evidence="1">
    <location>
        <begin position="153"/>
        <end position="173"/>
    </location>
</feature>
<dbReference type="OrthoDB" id="2507140at2759"/>
<dbReference type="InParanoid" id="A0A165J1N9"/>
<feature type="chain" id="PRO_5007859767" description="Extracellular membrane protein CFEM domain-containing protein" evidence="2">
    <location>
        <begin position="20"/>
        <end position="213"/>
    </location>
</feature>
<reference evidence="3 4" key="1">
    <citation type="journal article" date="2016" name="Fungal Biol.">
        <title>The genome of Xylona heveae provides a window into fungal endophytism.</title>
        <authorList>
            <person name="Gazis R."/>
            <person name="Kuo A."/>
            <person name="Riley R."/>
            <person name="LaButti K."/>
            <person name="Lipzen A."/>
            <person name="Lin J."/>
            <person name="Amirebrahimi M."/>
            <person name="Hesse C.N."/>
            <person name="Spatafora J.W."/>
            <person name="Henrissat B."/>
            <person name="Hainaut M."/>
            <person name="Grigoriev I.V."/>
            <person name="Hibbett D.S."/>
        </authorList>
    </citation>
    <scope>NUCLEOTIDE SEQUENCE [LARGE SCALE GENOMIC DNA]</scope>
    <source>
        <strain evidence="3 4">TC161</strain>
    </source>
</reference>
<feature type="signal peptide" evidence="2">
    <location>
        <begin position="1"/>
        <end position="19"/>
    </location>
</feature>
<dbReference type="EMBL" id="KV407455">
    <property type="protein sequence ID" value="KZF25621.1"/>
    <property type="molecule type" value="Genomic_DNA"/>
</dbReference>
<dbReference type="OMA" id="YCNAAKA"/>
<evidence type="ECO:0008006" key="5">
    <source>
        <dbReference type="Google" id="ProtNLM"/>
    </source>
</evidence>
<evidence type="ECO:0000256" key="1">
    <source>
        <dbReference type="SAM" id="MobiDB-lite"/>
    </source>
</evidence>
<name>A0A165J1N9_XYLHT</name>
<evidence type="ECO:0000313" key="3">
    <source>
        <dbReference type="EMBL" id="KZF25621.1"/>
    </source>
</evidence>
<proteinExistence type="predicted"/>
<dbReference type="Proteomes" id="UP000076632">
    <property type="component" value="Unassembled WGS sequence"/>
</dbReference>
<sequence length="213" mass="20918">MQYLTGALIFISAASVALGQSTASSSCAAQNILDACLATENTQLGTCQSNDYKCLCDKYTNVLTCYNNCPGDSGKFSAQQNVVANCNAASVYATLTAKKTSELSSLTDLAKSATSKVAAAASSLTSKYGSTLGSEIKSLSSAAKSRAGAAASTATATSHTGTGKETSAATATGSKSHNAASGLVVGLGRGGMGAAVALVGLGGLVVGWGIGGF</sequence>
<dbReference type="GeneID" id="28897075"/>
<evidence type="ECO:0000256" key="2">
    <source>
        <dbReference type="SAM" id="SignalP"/>
    </source>
</evidence>
<feature type="compositionally biased region" description="Low complexity" evidence="1">
    <location>
        <begin position="153"/>
        <end position="163"/>
    </location>
</feature>
<organism evidence="3 4">
    <name type="scientific">Xylona heveae (strain CBS 132557 / TC161)</name>
    <dbReference type="NCBI Taxonomy" id="1328760"/>
    <lineage>
        <taxon>Eukaryota</taxon>
        <taxon>Fungi</taxon>
        <taxon>Dikarya</taxon>
        <taxon>Ascomycota</taxon>
        <taxon>Pezizomycotina</taxon>
        <taxon>Xylonomycetes</taxon>
        <taxon>Xylonales</taxon>
        <taxon>Xylonaceae</taxon>
        <taxon>Xylona</taxon>
    </lineage>
</organism>